<dbReference type="SUPFAM" id="SSF53335">
    <property type="entry name" value="S-adenosyl-L-methionine-dependent methyltransferases"/>
    <property type="match status" value="1"/>
</dbReference>
<dbReference type="NCBIfam" id="TIGR00536">
    <property type="entry name" value="hemK_fam"/>
    <property type="match status" value="1"/>
</dbReference>
<dbReference type="InterPro" id="IPR002052">
    <property type="entry name" value="DNA_methylase_N6_adenine_CS"/>
</dbReference>
<keyword evidence="1 5" id="KW-0489">Methyltransferase</keyword>
<feature type="domain" description="Methyltransferase small" evidence="6">
    <location>
        <begin position="108"/>
        <end position="196"/>
    </location>
</feature>
<dbReference type="InterPro" id="IPR050320">
    <property type="entry name" value="N5-glutamine_MTase"/>
</dbReference>
<evidence type="ECO:0000256" key="4">
    <source>
        <dbReference type="ARBA" id="ARBA00048391"/>
    </source>
</evidence>
<evidence type="ECO:0000313" key="9">
    <source>
        <dbReference type="Proteomes" id="UP001157133"/>
    </source>
</evidence>
<organism evidence="8 9">
    <name type="scientific">Thalassotalea eurytherma</name>
    <dbReference type="NCBI Taxonomy" id="1144278"/>
    <lineage>
        <taxon>Bacteria</taxon>
        <taxon>Pseudomonadati</taxon>
        <taxon>Pseudomonadota</taxon>
        <taxon>Gammaproteobacteria</taxon>
        <taxon>Alteromonadales</taxon>
        <taxon>Colwelliaceae</taxon>
        <taxon>Thalassotalea</taxon>
    </lineage>
</organism>
<comment type="caution">
    <text evidence="8">The sequence shown here is derived from an EMBL/GenBank/DDBJ whole genome shotgun (WGS) entry which is preliminary data.</text>
</comment>
<reference evidence="8 9" key="1">
    <citation type="submission" date="2023-03" db="EMBL/GenBank/DDBJ databases">
        <title>Draft genome sequence of Thalassotalea eurytherma JCM 18482T.</title>
        <authorList>
            <person name="Sawabe T."/>
        </authorList>
    </citation>
    <scope>NUCLEOTIDE SEQUENCE [LARGE SCALE GENOMIC DNA]</scope>
    <source>
        <strain evidence="8 9">JCM 18482</strain>
    </source>
</reference>
<dbReference type="HAMAP" id="MF_02126">
    <property type="entry name" value="RF_methyltr_PrmC"/>
    <property type="match status" value="1"/>
</dbReference>
<dbReference type="Gene3D" id="1.10.8.10">
    <property type="entry name" value="DNA helicase RuvA subunit, C-terminal domain"/>
    <property type="match status" value="1"/>
</dbReference>
<feature type="binding site" evidence="5">
    <location>
        <position position="146"/>
    </location>
    <ligand>
        <name>S-adenosyl-L-methionine</name>
        <dbReference type="ChEBI" id="CHEBI:59789"/>
    </ligand>
</feature>
<comment type="function">
    <text evidence="5">Methylates the class 1 translation termination release factors RF1/PrfA and RF2/PrfB on the glutamine residue of the universally conserved GGQ motif.</text>
</comment>
<evidence type="ECO:0000313" key="8">
    <source>
        <dbReference type="EMBL" id="GLX81174.1"/>
    </source>
</evidence>
<keyword evidence="9" id="KW-1185">Reference proteome</keyword>
<dbReference type="Pfam" id="PF17827">
    <property type="entry name" value="PrmC_N"/>
    <property type="match status" value="1"/>
</dbReference>
<feature type="binding site" evidence="5">
    <location>
        <position position="174"/>
    </location>
    <ligand>
        <name>S-adenosyl-L-methionine</name>
        <dbReference type="ChEBI" id="CHEBI:59789"/>
    </ligand>
</feature>
<accession>A0ABQ6H101</accession>
<dbReference type="EMBL" id="BSSU01000003">
    <property type="protein sequence ID" value="GLX81174.1"/>
    <property type="molecule type" value="Genomic_DNA"/>
</dbReference>
<dbReference type="RefSeq" id="WP_284206503.1">
    <property type="nucleotide sequence ID" value="NZ_BSSU01000003.1"/>
</dbReference>
<dbReference type="NCBIfam" id="TIGR03534">
    <property type="entry name" value="RF_mod_PrmC"/>
    <property type="match status" value="1"/>
</dbReference>
<dbReference type="InterPro" id="IPR040758">
    <property type="entry name" value="PrmC_N"/>
</dbReference>
<dbReference type="Proteomes" id="UP001157133">
    <property type="component" value="Unassembled WGS sequence"/>
</dbReference>
<dbReference type="InterPro" id="IPR029063">
    <property type="entry name" value="SAM-dependent_MTases_sf"/>
</dbReference>
<dbReference type="EC" id="2.1.1.297" evidence="5"/>
<protein>
    <recommendedName>
        <fullName evidence="5">Release factor glutamine methyltransferase</fullName>
        <shortName evidence="5">RF MTase</shortName>
        <ecNumber evidence="5">2.1.1.297</ecNumber>
    </recommendedName>
    <alternativeName>
        <fullName evidence="5">N5-glutamine methyltransferase PrmC</fullName>
    </alternativeName>
    <alternativeName>
        <fullName evidence="5">Protein-(glutamine-N5) MTase PrmC</fullName>
    </alternativeName>
    <alternativeName>
        <fullName evidence="5">Protein-glutamine N-methyltransferase PrmC</fullName>
    </alternativeName>
</protein>
<keyword evidence="2 5" id="KW-0808">Transferase</keyword>
<feature type="binding site" evidence="5">
    <location>
        <begin position="123"/>
        <end position="127"/>
    </location>
    <ligand>
        <name>S-adenosyl-L-methionine</name>
        <dbReference type="ChEBI" id="CHEBI:59789"/>
    </ligand>
</feature>
<dbReference type="PROSITE" id="PS00092">
    <property type="entry name" value="N6_MTASE"/>
    <property type="match status" value="1"/>
</dbReference>
<evidence type="ECO:0000259" key="6">
    <source>
        <dbReference type="Pfam" id="PF05175"/>
    </source>
</evidence>
<evidence type="ECO:0000256" key="5">
    <source>
        <dbReference type="HAMAP-Rule" id="MF_02126"/>
    </source>
</evidence>
<name>A0ABQ6H101_9GAMM</name>
<feature type="binding site" evidence="5">
    <location>
        <begin position="189"/>
        <end position="192"/>
    </location>
    <ligand>
        <name>substrate</name>
    </ligand>
</feature>
<sequence length="285" mass="31584">MFNSPITVKQLIGDASALLNDISDSQILDCQILLCHVLDKPTSYVLTWPEQEVSADNLTRFTQLFSRRLNGEPIAYIVGEKEFWSLPLLVSPATLIPRPDTETLVELVLNHHQSSQLKCLDLGTGTGAIALALASENPKWQIEAVDFNADAVALANTNKQRCGLNTVTIYQSDWFSQVKESSFDIIVSNPPYIDALDPHLSQGDVRFEPSSALVANDEGLDDIRHIIDKSRSHLSSNGGSLYIEHGFEQGKQVRDLLTQYGYRDAVTQKDFGGNPRITYASFFAN</sequence>
<evidence type="ECO:0000259" key="7">
    <source>
        <dbReference type="Pfam" id="PF17827"/>
    </source>
</evidence>
<feature type="domain" description="Release factor glutamine methyltransferase N-terminal" evidence="7">
    <location>
        <begin position="11"/>
        <end position="79"/>
    </location>
</feature>
<dbReference type="InterPro" id="IPR004556">
    <property type="entry name" value="HemK-like"/>
</dbReference>
<evidence type="ECO:0000256" key="1">
    <source>
        <dbReference type="ARBA" id="ARBA00022603"/>
    </source>
</evidence>
<proteinExistence type="inferred from homology"/>
<gene>
    <name evidence="5 8" type="primary">prmC</name>
    <name evidence="8" type="ORF">theurythT_06260</name>
</gene>
<comment type="catalytic activity">
    <reaction evidence="4 5">
        <text>L-glutaminyl-[peptide chain release factor] + S-adenosyl-L-methionine = N(5)-methyl-L-glutaminyl-[peptide chain release factor] + S-adenosyl-L-homocysteine + H(+)</text>
        <dbReference type="Rhea" id="RHEA:42896"/>
        <dbReference type="Rhea" id="RHEA-COMP:10271"/>
        <dbReference type="Rhea" id="RHEA-COMP:10272"/>
        <dbReference type="ChEBI" id="CHEBI:15378"/>
        <dbReference type="ChEBI" id="CHEBI:30011"/>
        <dbReference type="ChEBI" id="CHEBI:57856"/>
        <dbReference type="ChEBI" id="CHEBI:59789"/>
        <dbReference type="ChEBI" id="CHEBI:61891"/>
        <dbReference type="EC" id="2.1.1.297"/>
    </reaction>
</comment>
<keyword evidence="3 5" id="KW-0949">S-adenosyl-L-methionine</keyword>
<dbReference type="GO" id="GO:0008168">
    <property type="term" value="F:methyltransferase activity"/>
    <property type="evidence" value="ECO:0007669"/>
    <property type="project" value="UniProtKB-KW"/>
</dbReference>
<dbReference type="CDD" id="cd02440">
    <property type="entry name" value="AdoMet_MTases"/>
    <property type="match status" value="1"/>
</dbReference>
<comment type="similarity">
    <text evidence="5">Belongs to the protein N5-glutamine methyltransferase family. PrmC subfamily.</text>
</comment>
<evidence type="ECO:0000256" key="3">
    <source>
        <dbReference type="ARBA" id="ARBA00022691"/>
    </source>
</evidence>
<evidence type="ECO:0000256" key="2">
    <source>
        <dbReference type="ARBA" id="ARBA00022679"/>
    </source>
</evidence>
<dbReference type="PANTHER" id="PTHR18895:SF74">
    <property type="entry name" value="MTRF1L RELEASE FACTOR GLUTAMINE METHYLTRANSFERASE"/>
    <property type="match status" value="1"/>
</dbReference>
<dbReference type="InterPro" id="IPR019874">
    <property type="entry name" value="RF_methyltr_PrmC"/>
</dbReference>
<dbReference type="Pfam" id="PF05175">
    <property type="entry name" value="MTS"/>
    <property type="match status" value="1"/>
</dbReference>
<feature type="binding site" evidence="5">
    <location>
        <position position="189"/>
    </location>
    <ligand>
        <name>S-adenosyl-L-methionine</name>
        <dbReference type="ChEBI" id="CHEBI:59789"/>
    </ligand>
</feature>
<dbReference type="PANTHER" id="PTHR18895">
    <property type="entry name" value="HEMK METHYLTRANSFERASE"/>
    <property type="match status" value="1"/>
</dbReference>
<dbReference type="InterPro" id="IPR007848">
    <property type="entry name" value="Small_mtfrase_dom"/>
</dbReference>
<dbReference type="Gene3D" id="3.40.50.150">
    <property type="entry name" value="Vaccinia Virus protein VP39"/>
    <property type="match status" value="1"/>
</dbReference>
<dbReference type="GO" id="GO:0032259">
    <property type="term" value="P:methylation"/>
    <property type="evidence" value="ECO:0007669"/>
    <property type="project" value="UniProtKB-KW"/>
</dbReference>